<accession>A0A1V6U2M5</accession>
<protein>
    <submittedName>
        <fullName evidence="2">Uncharacterized protein</fullName>
    </submittedName>
</protein>
<dbReference type="EMBL" id="MLKD01000001">
    <property type="protein sequence ID" value="OQE32093.1"/>
    <property type="molecule type" value="Genomic_DNA"/>
</dbReference>
<dbReference type="Proteomes" id="UP000191285">
    <property type="component" value="Unassembled WGS sequence"/>
</dbReference>
<proteinExistence type="predicted"/>
<keyword evidence="3" id="KW-1185">Reference proteome</keyword>
<evidence type="ECO:0000313" key="3">
    <source>
        <dbReference type="Proteomes" id="UP000191285"/>
    </source>
</evidence>
<dbReference type="AlphaFoldDB" id="A0A1V6U2M5"/>
<keyword evidence="1" id="KW-0732">Signal</keyword>
<sequence length="220" mass="23788">MSLLAIGFSLLAAVEAAAVVPIQTTGGCSNLPLYDSKTGIAGPWTITVDQCQNTTATDNACSMEGFGNRAVYFLQQGDTGIEKGYIGIVDRIDRAKNPLRCNDATDSFEANVPSGVSGYEWKSVNISDYPYSAVLMWGLGEYSLPIQTYHHYQDGVKQDGIFLGSHNVTTWGIQQQSGSAGSSGNPYWLLRLLGPNSENPSNGEPLSDGEYRTFIRIDRS</sequence>
<dbReference type="OrthoDB" id="3545468at2759"/>
<comment type="caution">
    <text evidence="2">The sequence shown here is derived from an EMBL/GenBank/DDBJ whole genome shotgun (WGS) entry which is preliminary data.</text>
</comment>
<reference evidence="3" key="1">
    <citation type="journal article" date="2017" name="Nat. Microbiol.">
        <title>Global analysis of biosynthetic gene clusters reveals vast potential of secondary metabolite production in Penicillium species.</title>
        <authorList>
            <person name="Nielsen J.C."/>
            <person name="Grijseels S."/>
            <person name="Prigent S."/>
            <person name="Ji B."/>
            <person name="Dainat J."/>
            <person name="Nielsen K.F."/>
            <person name="Frisvad J.C."/>
            <person name="Workman M."/>
            <person name="Nielsen J."/>
        </authorList>
    </citation>
    <scope>NUCLEOTIDE SEQUENCE [LARGE SCALE GENOMIC DNA]</scope>
    <source>
        <strain evidence="3">IBT 24891</strain>
    </source>
</reference>
<organism evidence="2 3">
    <name type="scientific">Penicillium steckii</name>
    <dbReference type="NCBI Taxonomy" id="303698"/>
    <lineage>
        <taxon>Eukaryota</taxon>
        <taxon>Fungi</taxon>
        <taxon>Dikarya</taxon>
        <taxon>Ascomycota</taxon>
        <taxon>Pezizomycotina</taxon>
        <taxon>Eurotiomycetes</taxon>
        <taxon>Eurotiomycetidae</taxon>
        <taxon>Eurotiales</taxon>
        <taxon>Aspergillaceae</taxon>
        <taxon>Penicillium</taxon>
    </lineage>
</organism>
<evidence type="ECO:0000256" key="1">
    <source>
        <dbReference type="SAM" id="SignalP"/>
    </source>
</evidence>
<feature type="signal peptide" evidence="1">
    <location>
        <begin position="1"/>
        <end position="16"/>
    </location>
</feature>
<gene>
    <name evidence="2" type="ORF">PENSTE_c001G08783</name>
</gene>
<evidence type="ECO:0000313" key="2">
    <source>
        <dbReference type="EMBL" id="OQE32093.1"/>
    </source>
</evidence>
<name>A0A1V6U2M5_9EURO</name>
<feature type="chain" id="PRO_5012144629" evidence="1">
    <location>
        <begin position="17"/>
        <end position="220"/>
    </location>
</feature>